<accession>A0A9E2S8A5</accession>
<dbReference type="InterPro" id="IPR002818">
    <property type="entry name" value="DJ-1/PfpI"/>
</dbReference>
<dbReference type="GO" id="GO:0043565">
    <property type="term" value="F:sequence-specific DNA binding"/>
    <property type="evidence" value="ECO:0007669"/>
    <property type="project" value="InterPro"/>
</dbReference>
<evidence type="ECO:0000313" key="3">
    <source>
        <dbReference type="Proteomes" id="UP000812270"/>
    </source>
</evidence>
<dbReference type="PANTHER" id="PTHR43130">
    <property type="entry name" value="ARAC-FAMILY TRANSCRIPTIONAL REGULATOR"/>
    <property type="match status" value="1"/>
</dbReference>
<dbReference type="GO" id="GO:0003700">
    <property type="term" value="F:DNA-binding transcription factor activity"/>
    <property type="evidence" value="ECO:0007669"/>
    <property type="project" value="InterPro"/>
</dbReference>
<reference evidence="2" key="1">
    <citation type="submission" date="2021-06" db="EMBL/GenBank/DDBJ databases">
        <authorList>
            <person name="Huq M.A."/>
        </authorList>
    </citation>
    <scope>NUCLEOTIDE SEQUENCE</scope>
    <source>
        <strain evidence="2">MAH-26</strain>
    </source>
</reference>
<name>A0A9E2S8A5_9BACT</name>
<dbReference type="Proteomes" id="UP000812270">
    <property type="component" value="Unassembled WGS sequence"/>
</dbReference>
<dbReference type="Pfam" id="PF12833">
    <property type="entry name" value="HTH_18"/>
    <property type="match status" value="1"/>
</dbReference>
<dbReference type="PANTHER" id="PTHR43130:SF11">
    <property type="entry name" value="TRANSCRIPTIONAL REGULATORY PROTEIN"/>
    <property type="match status" value="1"/>
</dbReference>
<dbReference type="RefSeq" id="WP_217792073.1">
    <property type="nucleotide sequence ID" value="NZ_JAHSPG010000012.1"/>
</dbReference>
<feature type="domain" description="HTH araC/xylS-type" evidence="1">
    <location>
        <begin position="220"/>
        <end position="318"/>
    </location>
</feature>
<dbReference type="InterPro" id="IPR052158">
    <property type="entry name" value="INH-QAR"/>
</dbReference>
<protein>
    <submittedName>
        <fullName evidence="2">Helix-turn-helix domain-containing protein</fullName>
    </submittedName>
</protein>
<sequence>MKHITIVVPDCELNLNSIAGAWEILTRANDYWQSIGNRSKLDICIAGFVKESVISKGYFTVHPTDITTIKKTDLLLIPSIFGDYKETIDKNDALIDWIGTQYKSGAEIASMCSGAFLLAATGLLEGKTCSTHWNSTAAFKEMYPNVKIAQDKIITDENGIYTNGGGYSFLNLMLYLVEKLFDRSVAIFCSKIFQIDIERTTQSQFSIFHIQKGHGDELINEAQKYIEDNIDEKISFEKLASQLAISRRNFDRRFIKATGNTPVEYLQRVKVEAAKKELEKGRKSIFEIMNDVGYADDKAFREVFKKVTGLSPLDYKSKYSKDRVAV</sequence>
<keyword evidence="3" id="KW-1185">Reference proteome</keyword>
<dbReference type="AlphaFoldDB" id="A0A9E2S8A5"/>
<organism evidence="2 3">
    <name type="scientific">Pinibacter aurantiacus</name>
    <dbReference type="NCBI Taxonomy" id="2851599"/>
    <lineage>
        <taxon>Bacteria</taxon>
        <taxon>Pseudomonadati</taxon>
        <taxon>Bacteroidota</taxon>
        <taxon>Chitinophagia</taxon>
        <taxon>Chitinophagales</taxon>
        <taxon>Chitinophagaceae</taxon>
        <taxon>Pinibacter</taxon>
    </lineage>
</organism>
<proteinExistence type="predicted"/>
<dbReference type="EMBL" id="JAHSPG010000012">
    <property type="protein sequence ID" value="MBV4358388.1"/>
    <property type="molecule type" value="Genomic_DNA"/>
</dbReference>
<gene>
    <name evidence="2" type="ORF">KTO63_14580</name>
</gene>
<comment type="caution">
    <text evidence="2">The sequence shown here is derived from an EMBL/GenBank/DDBJ whole genome shotgun (WGS) entry which is preliminary data.</text>
</comment>
<evidence type="ECO:0000313" key="2">
    <source>
        <dbReference type="EMBL" id="MBV4358388.1"/>
    </source>
</evidence>
<dbReference type="InterPro" id="IPR018060">
    <property type="entry name" value="HTH_AraC"/>
</dbReference>
<dbReference type="SMART" id="SM00342">
    <property type="entry name" value="HTH_ARAC"/>
    <property type="match status" value="1"/>
</dbReference>
<dbReference type="Pfam" id="PF01965">
    <property type="entry name" value="DJ-1_PfpI"/>
    <property type="match status" value="1"/>
</dbReference>
<dbReference type="PROSITE" id="PS01124">
    <property type="entry name" value="HTH_ARAC_FAMILY_2"/>
    <property type="match status" value="1"/>
</dbReference>
<evidence type="ECO:0000259" key="1">
    <source>
        <dbReference type="PROSITE" id="PS01124"/>
    </source>
</evidence>